<dbReference type="PANTHER" id="PTHR30461">
    <property type="entry name" value="DNA-INVERTASE FROM LAMBDOID PROPHAGE"/>
    <property type="match status" value="1"/>
</dbReference>
<comment type="caution">
    <text evidence="3">The sequence shown here is derived from an EMBL/GenBank/DDBJ whole genome shotgun (WGS) entry which is preliminary data.</text>
</comment>
<feature type="domain" description="Resolvase/invertase-type recombinase catalytic" evidence="2">
    <location>
        <begin position="11"/>
        <end position="155"/>
    </location>
</feature>
<proteinExistence type="predicted"/>
<protein>
    <submittedName>
        <fullName evidence="3">Recombinase family protein</fullName>
    </submittedName>
</protein>
<evidence type="ECO:0000256" key="1">
    <source>
        <dbReference type="SAM" id="MobiDB-lite"/>
    </source>
</evidence>
<evidence type="ECO:0000259" key="2">
    <source>
        <dbReference type="SMART" id="SM00857"/>
    </source>
</evidence>
<dbReference type="SUPFAM" id="SSF53041">
    <property type="entry name" value="Resolvase-like"/>
    <property type="match status" value="1"/>
</dbReference>
<dbReference type="InterPro" id="IPR050639">
    <property type="entry name" value="SSR_resolvase"/>
</dbReference>
<organism evidence="3 4">
    <name type="scientific">Cohnella hongkongensis</name>
    <dbReference type="NCBI Taxonomy" id="178337"/>
    <lineage>
        <taxon>Bacteria</taxon>
        <taxon>Bacillati</taxon>
        <taxon>Bacillota</taxon>
        <taxon>Bacilli</taxon>
        <taxon>Bacillales</taxon>
        <taxon>Paenibacillaceae</taxon>
        <taxon>Cohnella</taxon>
    </lineage>
</organism>
<dbReference type="SMART" id="SM00857">
    <property type="entry name" value="Resolvase"/>
    <property type="match status" value="1"/>
</dbReference>
<reference evidence="4" key="1">
    <citation type="journal article" date="2019" name="Int. J. Syst. Evol. Microbiol.">
        <title>The Global Catalogue of Microorganisms (GCM) 10K type strain sequencing project: providing services to taxonomists for standard genome sequencing and annotation.</title>
        <authorList>
            <consortium name="The Broad Institute Genomics Platform"/>
            <consortium name="The Broad Institute Genome Sequencing Center for Infectious Disease"/>
            <person name="Wu L."/>
            <person name="Ma J."/>
        </authorList>
    </citation>
    <scope>NUCLEOTIDE SEQUENCE [LARGE SCALE GENOMIC DNA]</scope>
    <source>
        <strain evidence="4">CCUG 49571</strain>
    </source>
</reference>
<evidence type="ECO:0000313" key="3">
    <source>
        <dbReference type="EMBL" id="MFC4600302.1"/>
    </source>
</evidence>
<dbReference type="PANTHER" id="PTHR30461:SF23">
    <property type="entry name" value="DNA RECOMBINASE-RELATED"/>
    <property type="match status" value="1"/>
</dbReference>
<keyword evidence="4" id="KW-1185">Reference proteome</keyword>
<dbReference type="Pfam" id="PF00239">
    <property type="entry name" value="Resolvase"/>
    <property type="match status" value="1"/>
</dbReference>
<accession>A0ABV9FEF9</accession>
<gene>
    <name evidence="3" type="ORF">ACFO3S_18805</name>
</gene>
<dbReference type="EMBL" id="JBHSEP010000015">
    <property type="protein sequence ID" value="MFC4600302.1"/>
    <property type="molecule type" value="Genomic_DNA"/>
</dbReference>
<evidence type="ECO:0000313" key="4">
    <source>
        <dbReference type="Proteomes" id="UP001596028"/>
    </source>
</evidence>
<dbReference type="InterPro" id="IPR036162">
    <property type="entry name" value="Resolvase-like_N_sf"/>
</dbReference>
<name>A0ABV9FEF9_9BACL</name>
<feature type="region of interest" description="Disordered" evidence="1">
    <location>
        <begin position="139"/>
        <end position="167"/>
    </location>
</feature>
<sequence length="167" mass="18916">MEANQDKVYRVGIYCRVGRRDDGIAESAGIADQKARLMEYVVQQGWRLVNVYADDGYSGIHFNRPAFQAMLRDINDGGMDCIMTCDLARLSRNQSEGLLVLERFFPERKVRLLTLDGSVDTLNRGALSALPVRHRLHGKDGDRKAIARKPNEGEKPANRRKGDWPTR</sequence>
<dbReference type="InterPro" id="IPR006119">
    <property type="entry name" value="Resolv_N"/>
</dbReference>
<dbReference type="Proteomes" id="UP001596028">
    <property type="component" value="Unassembled WGS sequence"/>
</dbReference>
<dbReference type="Gene3D" id="3.40.50.1390">
    <property type="entry name" value="Resolvase, N-terminal catalytic domain"/>
    <property type="match status" value="1"/>
</dbReference>
<dbReference type="RefSeq" id="WP_378099260.1">
    <property type="nucleotide sequence ID" value="NZ_JBHSEP010000015.1"/>
</dbReference>